<dbReference type="InterPro" id="IPR023099">
    <property type="entry name" value="Glyco_hydro_46_N"/>
</dbReference>
<accession>A0ABR2WF59</accession>
<evidence type="ECO:0000313" key="2">
    <source>
        <dbReference type="EMBL" id="KAK9760106.1"/>
    </source>
</evidence>
<dbReference type="InterPro" id="IPR023346">
    <property type="entry name" value="Lysozyme-like_dom_sf"/>
</dbReference>
<dbReference type="CDD" id="cd00978">
    <property type="entry name" value="chitosanase_GH46"/>
    <property type="match status" value="1"/>
</dbReference>
<dbReference type="Proteomes" id="UP001479436">
    <property type="component" value="Unassembled WGS sequence"/>
</dbReference>
<dbReference type="SUPFAM" id="SSF53955">
    <property type="entry name" value="Lysozyme-like"/>
    <property type="match status" value="1"/>
</dbReference>
<dbReference type="InterPro" id="IPR000400">
    <property type="entry name" value="Glyco_hydro_46"/>
</dbReference>
<gene>
    <name evidence="2" type="ORF">K7432_016207</name>
</gene>
<dbReference type="Gene3D" id="1.20.141.10">
    <property type="entry name" value="Chitosanase, subunit A, domain 1"/>
    <property type="match status" value="1"/>
</dbReference>
<dbReference type="EMBL" id="JASJQH010002548">
    <property type="protein sequence ID" value="KAK9760106.1"/>
    <property type="molecule type" value="Genomic_DNA"/>
</dbReference>
<feature type="chain" id="PRO_5047128791" description="Chitosanase" evidence="1">
    <location>
        <begin position="23"/>
        <end position="306"/>
    </location>
</feature>
<sequence length="306" mass="35161">MLISKKILLAVVTLLSYSFSEGASFPYCKGEYAINSNTCNRFRKYKPTGKSFAKQVQEWSYEDMDADKRQKVRLMVNVFEHGNTDFGYSTCENLLDGRGYTCGSVGFTTGTNDAYYVVEEYHKMRPGNYLDKYRPELKRLSNLSWDTNGRGSIKNLRGFPQDWKKATCEDASFRELQDSVADDTYYKPALKIAKQVGVRSELGRAIFYDTAIQHGWEEDDGVSLPTILRMTGSMENKCEEDYLREFVHNRWQMLCCTEDDVWPESADRTSDLMNLVEQGDFELNGNIKLNAYSHTITGREKSDLKC</sequence>
<evidence type="ECO:0008006" key="4">
    <source>
        <dbReference type="Google" id="ProtNLM"/>
    </source>
</evidence>
<keyword evidence="3" id="KW-1185">Reference proteome</keyword>
<proteinExistence type="predicted"/>
<dbReference type="Pfam" id="PF01374">
    <property type="entry name" value="Glyco_hydro_46"/>
    <property type="match status" value="1"/>
</dbReference>
<evidence type="ECO:0000256" key="1">
    <source>
        <dbReference type="SAM" id="SignalP"/>
    </source>
</evidence>
<reference evidence="2 3" key="1">
    <citation type="submission" date="2023-04" db="EMBL/GenBank/DDBJ databases">
        <title>Genome of Basidiobolus ranarum AG-B5.</title>
        <authorList>
            <person name="Stajich J.E."/>
            <person name="Carter-House D."/>
            <person name="Gryganskyi A."/>
        </authorList>
    </citation>
    <scope>NUCLEOTIDE SEQUENCE [LARGE SCALE GENOMIC DNA]</scope>
    <source>
        <strain evidence="2 3">AG-B5</strain>
    </source>
</reference>
<keyword evidence="1" id="KW-0732">Signal</keyword>
<protein>
    <recommendedName>
        <fullName evidence="4">Chitosanase</fullName>
    </recommendedName>
</protein>
<name>A0ABR2WF59_9FUNG</name>
<dbReference type="Gene3D" id="3.30.386.10">
    <property type="entry name" value="Chitosanase, subunit A, domain 2"/>
    <property type="match status" value="1"/>
</dbReference>
<feature type="signal peptide" evidence="1">
    <location>
        <begin position="1"/>
        <end position="22"/>
    </location>
</feature>
<organism evidence="2 3">
    <name type="scientific">Basidiobolus ranarum</name>
    <dbReference type="NCBI Taxonomy" id="34480"/>
    <lineage>
        <taxon>Eukaryota</taxon>
        <taxon>Fungi</taxon>
        <taxon>Fungi incertae sedis</taxon>
        <taxon>Zoopagomycota</taxon>
        <taxon>Entomophthoromycotina</taxon>
        <taxon>Basidiobolomycetes</taxon>
        <taxon>Basidiobolales</taxon>
        <taxon>Basidiobolaceae</taxon>
        <taxon>Basidiobolus</taxon>
    </lineage>
</organism>
<evidence type="ECO:0000313" key="3">
    <source>
        <dbReference type="Proteomes" id="UP001479436"/>
    </source>
</evidence>
<comment type="caution">
    <text evidence="2">The sequence shown here is derived from an EMBL/GenBank/DDBJ whole genome shotgun (WGS) entry which is preliminary data.</text>
</comment>